<name>A0ABX1TI35_9GAMM</name>
<evidence type="ECO:0000313" key="3">
    <source>
        <dbReference type="Proteomes" id="UP000760480"/>
    </source>
</evidence>
<comment type="caution">
    <text evidence="2">The sequence shown here is derived from an EMBL/GenBank/DDBJ whole genome shotgun (WGS) entry which is preliminary data.</text>
</comment>
<gene>
    <name evidence="2" type="ORF">E4P82_03400</name>
</gene>
<accession>A0ABX1TI35</accession>
<sequence length="170" mass="19474">MNLVINTLDELLAHAHELEREAVERYEDLAGQMEVHNQPELAELFHKMAAIEQQHVVKVESLAGSQPRPLAPWDYQWQTPESPESVPVGQGHYRMNPHQALTLVLACEERAEAFFAELAESTSDPAVREMAVQFAAEEKQHAELLKEWLARYPEPKADWWQDLDDPIAQE</sequence>
<evidence type="ECO:0000313" key="2">
    <source>
        <dbReference type="EMBL" id="NMQ18324.1"/>
    </source>
</evidence>
<dbReference type="RefSeq" id="WP_169247583.1">
    <property type="nucleotide sequence ID" value="NZ_SPMZ01000011.1"/>
</dbReference>
<proteinExistence type="predicted"/>
<dbReference type="Gene3D" id="1.20.1260.10">
    <property type="match status" value="1"/>
</dbReference>
<protein>
    <submittedName>
        <fullName evidence="2">Rubrerythrin</fullName>
    </submittedName>
</protein>
<dbReference type="EMBL" id="SPMZ01000011">
    <property type="protein sequence ID" value="NMQ18324.1"/>
    <property type="molecule type" value="Genomic_DNA"/>
</dbReference>
<evidence type="ECO:0000259" key="1">
    <source>
        <dbReference type="Pfam" id="PF02915"/>
    </source>
</evidence>
<dbReference type="Proteomes" id="UP000760480">
    <property type="component" value="Unassembled WGS sequence"/>
</dbReference>
<dbReference type="InterPro" id="IPR009078">
    <property type="entry name" value="Ferritin-like_SF"/>
</dbReference>
<keyword evidence="3" id="KW-1185">Reference proteome</keyword>
<dbReference type="Pfam" id="PF02915">
    <property type="entry name" value="Rubrerythrin"/>
    <property type="match status" value="1"/>
</dbReference>
<dbReference type="SUPFAM" id="SSF47240">
    <property type="entry name" value="Ferritin-like"/>
    <property type="match status" value="1"/>
</dbReference>
<reference evidence="2 3" key="1">
    <citation type="submission" date="2019-03" db="EMBL/GenBank/DDBJ databases">
        <title>Metabolic reconstructions from genomes of highly enriched 'Candidatus Accumulibacter' and 'Candidatus Competibacter' bioreactor populations.</title>
        <authorList>
            <person name="Annavajhala M.K."/>
            <person name="Welles L."/>
            <person name="Abbas B."/>
            <person name="Sorokin D."/>
            <person name="Park H."/>
            <person name="Van Loosdrecht M."/>
            <person name="Chandran K."/>
        </authorList>
    </citation>
    <scope>NUCLEOTIDE SEQUENCE [LARGE SCALE GENOMIC DNA]</scope>
    <source>
        <strain evidence="2 3">SBR_G</strain>
    </source>
</reference>
<dbReference type="InterPro" id="IPR003251">
    <property type="entry name" value="Rr_diiron-bd_dom"/>
</dbReference>
<dbReference type="InterPro" id="IPR012347">
    <property type="entry name" value="Ferritin-like"/>
</dbReference>
<dbReference type="CDD" id="cd01045">
    <property type="entry name" value="Ferritin_like_AB"/>
    <property type="match status" value="1"/>
</dbReference>
<feature type="domain" description="Rubrerythrin diiron-binding" evidence="1">
    <location>
        <begin position="10"/>
        <end position="60"/>
    </location>
</feature>
<organism evidence="2 3">
    <name type="scientific">Candidatus Competibacter phosphatis</name>
    <dbReference type="NCBI Taxonomy" id="221280"/>
    <lineage>
        <taxon>Bacteria</taxon>
        <taxon>Pseudomonadati</taxon>
        <taxon>Pseudomonadota</taxon>
        <taxon>Gammaproteobacteria</taxon>
        <taxon>Candidatus Competibacteraceae</taxon>
        <taxon>Candidatus Competibacter</taxon>
    </lineage>
</organism>